<sequence>MRRTNQYQKTVSGRVWRPLYCGAAMKSSDVFPVQPADPSGQHPRPVIRVKELSANDRHRILRHFLGLEDSDRLLRFGTVLPDALIRKYVESLDFSRDKVFGVFSHHFRLVGVGHLAFMARKDYDDNTEKRQVAEFGVSVSSYARGKGIGFRLFQRGAIHCRNADVDTLYMHCLASNQTMIHIAKKAGMQIHREYGEADAYLKLRPASAKSILKEAMDEQVAFLDYTWKANARAAVKLLRHLPGFK</sequence>
<dbReference type="Pfam" id="PF00583">
    <property type="entry name" value="Acetyltransf_1"/>
    <property type="match status" value="1"/>
</dbReference>
<evidence type="ECO:0000313" key="3">
    <source>
        <dbReference type="Proteomes" id="UP000653343"/>
    </source>
</evidence>
<organism evidence="2 3">
    <name type="scientific">Undibacterium squillarum</name>
    <dbReference type="NCBI Taxonomy" id="1131567"/>
    <lineage>
        <taxon>Bacteria</taxon>
        <taxon>Pseudomonadati</taxon>
        <taxon>Pseudomonadota</taxon>
        <taxon>Betaproteobacteria</taxon>
        <taxon>Burkholderiales</taxon>
        <taxon>Oxalobacteraceae</taxon>
        <taxon>Undibacterium</taxon>
    </lineage>
</organism>
<comment type="caution">
    <text evidence="2">The sequence shown here is derived from an EMBL/GenBank/DDBJ whole genome shotgun (WGS) entry which is preliminary data.</text>
</comment>
<gene>
    <name evidence="2" type="ORF">GCM10010946_20920</name>
</gene>
<dbReference type="InterPro" id="IPR000182">
    <property type="entry name" value="GNAT_dom"/>
</dbReference>
<dbReference type="EMBL" id="BMYU01000004">
    <property type="protein sequence ID" value="GGX42188.1"/>
    <property type="molecule type" value="Genomic_DNA"/>
</dbReference>
<evidence type="ECO:0000259" key="1">
    <source>
        <dbReference type="PROSITE" id="PS51186"/>
    </source>
</evidence>
<accession>A0ABQ2XZ48</accession>
<evidence type="ECO:0000313" key="2">
    <source>
        <dbReference type="EMBL" id="GGX42188.1"/>
    </source>
</evidence>
<name>A0ABQ2XZ48_9BURK</name>
<protein>
    <submittedName>
        <fullName evidence="2">N-acetyltransferase</fullName>
    </submittedName>
</protein>
<dbReference type="SUPFAM" id="SSF55729">
    <property type="entry name" value="Acyl-CoA N-acyltransferases (Nat)"/>
    <property type="match status" value="1"/>
</dbReference>
<keyword evidence="3" id="KW-1185">Reference proteome</keyword>
<dbReference type="Proteomes" id="UP000653343">
    <property type="component" value="Unassembled WGS sequence"/>
</dbReference>
<dbReference type="PROSITE" id="PS51186">
    <property type="entry name" value="GNAT"/>
    <property type="match status" value="1"/>
</dbReference>
<reference evidence="3" key="1">
    <citation type="journal article" date="2019" name="Int. J. Syst. Evol. Microbiol.">
        <title>The Global Catalogue of Microorganisms (GCM) 10K type strain sequencing project: providing services to taxonomists for standard genome sequencing and annotation.</title>
        <authorList>
            <consortium name="The Broad Institute Genomics Platform"/>
            <consortium name="The Broad Institute Genome Sequencing Center for Infectious Disease"/>
            <person name="Wu L."/>
            <person name="Ma J."/>
        </authorList>
    </citation>
    <scope>NUCLEOTIDE SEQUENCE [LARGE SCALE GENOMIC DNA]</scope>
    <source>
        <strain evidence="3">KCTC 23917</strain>
    </source>
</reference>
<proteinExistence type="predicted"/>
<feature type="domain" description="N-acetyltransferase" evidence="1">
    <location>
        <begin position="47"/>
        <end position="207"/>
    </location>
</feature>
<dbReference type="InterPro" id="IPR016181">
    <property type="entry name" value="Acyl_CoA_acyltransferase"/>
</dbReference>
<dbReference type="Gene3D" id="3.40.630.30">
    <property type="match status" value="1"/>
</dbReference>